<evidence type="ECO:0000313" key="1">
    <source>
        <dbReference type="EMBL" id="CAL1293819.1"/>
    </source>
</evidence>
<gene>
    <name evidence="1" type="ORF">LARSCL_LOCUS18416</name>
</gene>
<comment type="caution">
    <text evidence="1">The sequence shown here is derived from an EMBL/GenBank/DDBJ whole genome shotgun (WGS) entry which is preliminary data.</text>
</comment>
<dbReference type="EMBL" id="CAXIEN010000335">
    <property type="protein sequence ID" value="CAL1293819.1"/>
    <property type="molecule type" value="Genomic_DNA"/>
</dbReference>
<organism evidence="1 2">
    <name type="scientific">Larinioides sclopetarius</name>
    <dbReference type="NCBI Taxonomy" id="280406"/>
    <lineage>
        <taxon>Eukaryota</taxon>
        <taxon>Metazoa</taxon>
        <taxon>Ecdysozoa</taxon>
        <taxon>Arthropoda</taxon>
        <taxon>Chelicerata</taxon>
        <taxon>Arachnida</taxon>
        <taxon>Araneae</taxon>
        <taxon>Araneomorphae</taxon>
        <taxon>Entelegynae</taxon>
        <taxon>Araneoidea</taxon>
        <taxon>Araneidae</taxon>
        <taxon>Larinioides</taxon>
    </lineage>
</organism>
<reference evidence="1 2" key="1">
    <citation type="submission" date="2024-04" db="EMBL/GenBank/DDBJ databases">
        <authorList>
            <person name="Rising A."/>
            <person name="Reimegard J."/>
            <person name="Sonavane S."/>
            <person name="Akerstrom W."/>
            <person name="Nylinder S."/>
            <person name="Hedman E."/>
            <person name="Kallberg Y."/>
        </authorList>
    </citation>
    <scope>NUCLEOTIDE SEQUENCE [LARGE SCALE GENOMIC DNA]</scope>
</reference>
<dbReference type="Proteomes" id="UP001497382">
    <property type="component" value="Unassembled WGS sequence"/>
</dbReference>
<dbReference type="AlphaFoldDB" id="A0AAV2BDV8"/>
<evidence type="ECO:0000313" key="2">
    <source>
        <dbReference type="Proteomes" id="UP001497382"/>
    </source>
</evidence>
<accession>A0AAV2BDV8</accession>
<proteinExistence type="predicted"/>
<sequence>MAGTNNASDGIERVTHNSNTGHEFCFVFSVQYLSFKKECTFKEEFITECEALPTSWLCEMFFQKVLDDGRACILFTLKRKDYDRNPVKVVVSLRLKDSTDKYLFNSPKIQREKIFACEVIKEHLVENLPFPEMRSYYNLRLKVGIFIEIISCHSTTGKINEETYRQQKFLYDRL</sequence>
<keyword evidence="2" id="KW-1185">Reference proteome</keyword>
<protein>
    <submittedName>
        <fullName evidence="1">Uncharacterized protein</fullName>
    </submittedName>
</protein>
<name>A0AAV2BDV8_9ARAC</name>